<sequence>MGNASSTSSALHTHTTNHTTLSPTENHRSLSITPFDASTLVSITRTYSRSSSHGPSIQTDEFCSWDWEVLTSTCTTSTFTVDVPTPVSTPTRTRAYETSEASYSFPFYTCTDFLCIDSVVSDYGYSLCIPTSTSSYESLTETWRLTEKYSTDVWVTVTPTCDPVFGWKYCSSLTSESTGVITDAWPTDSWSTDDEPPTGRPTTTRISPADTSPNCDSSTASDSSTDDFTEPWTSRSVTTKHSYSYHGSSTRQASTSTTSECDFWDDDCTPTVTGRYTSQKWEPTTWSRDPIVTTVRHPRQSAGASE</sequence>
<evidence type="ECO:0000313" key="2">
    <source>
        <dbReference type="EMBL" id="GAP90689.1"/>
    </source>
</evidence>
<organism evidence="2">
    <name type="scientific">Rosellinia necatrix</name>
    <name type="common">White root-rot fungus</name>
    <dbReference type="NCBI Taxonomy" id="77044"/>
    <lineage>
        <taxon>Eukaryota</taxon>
        <taxon>Fungi</taxon>
        <taxon>Dikarya</taxon>
        <taxon>Ascomycota</taxon>
        <taxon>Pezizomycotina</taxon>
        <taxon>Sordariomycetes</taxon>
        <taxon>Xylariomycetidae</taxon>
        <taxon>Xylariales</taxon>
        <taxon>Xylariaceae</taxon>
        <taxon>Rosellinia</taxon>
    </lineage>
</organism>
<dbReference type="Proteomes" id="UP000054516">
    <property type="component" value="Unassembled WGS sequence"/>
</dbReference>
<feature type="compositionally biased region" description="Polar residues" evidence="1">
    <location>
        <begin position="200"/>
        <end position="215"/>
    </location>
</feature>
<evidence type="ECO:0000256" key="1">
    <source>
        <dbReference type="SAM" id="MobiDB-lite"/>
    </source>
</evidence>
<feature type="compositionally biased region" description="Polar residues" evidence="1">
    <location>
        <begin position="231"/>
        <end position="247"/>
    </location>
</feature>
<dbReference type="EMBL" id="DF977497">
    <property type="protein sequence ID" value="GAP90689.1"/>
    <property type="molecule type" value="Genomic_DNA"/>
</dbReference>
<protein>
    <submittedName>
        <fullName evidence="2">Uncharacterized protein</fullName>
    </submittedName>
</protein>
<proteinExistence type="predicted"/>
<gene>
    <name evidence="2" type="ORF">SAMD00023353_5200110</name>
</gene>
<keyword evidence="3" id="KW-1185">Reference proteome</keyword>
<feature type="region of interest" description="Disordered" evidence="1">
    <location>
        <begin position="1"/>
        <end position="29"/>
    </location>
</feature>
<feature type="compositionally biased region" description="Low complexity" evidence="1">
    <location>
        <begin position="1"/>
        <end position="22"/>
    </location>
</feature>
<accession>A0A1W2TQG5</accession>
<feature type="compositionally biased region" description="Low complexity" evidence="1">
    <location>
        <begin position="248"/>
        <end position="259"/>
    </location>
</feature>
<evidence type="ECO:0000313" key="3">
    <source>
        <dbReference type="Proteomes" id="UP000054516"/>
    </source>
</evidence>
<name>A0A1W2TQG5_ROSNE</name>
<dbReference type="OrthoDB" id="4754354at2759"/>
<feature type="region of interest" description="Disordered" evidence="1">
    <location>
        <begin position="184"/>
        <end position="266"/>
    </location>
</feature>
<reference evidence="2" key="1">
    <citation type="submission" date="2016-03" db="EMBL/GenBank/DDBJ databases">
        <title>Draft genome sequence of Rosellinia necatrix.</title>
        <authorList>
            <person name="Kanematsu S."/>
        </authorList>
    </citation>
    <scope>NUCLEOTIDE SEQUENCE [LARGE SCALE GENOMIC DNA]</scope>
    <source>
        <strain evidence="2">W97</strain>
    </source>
</reference>
<feature type="region of interest" description="Disordered" evidence="1">
    <location>
        <begin position="279"/>
        <end position="306"/>
    </location>
</feature>
<dbReference type="AlphaFoldDB" id="A0A1W2TQG5"/>